<gene>
    <name evidence="1" type="ORF">OSO01_06590</name>
</gene>
<dbReference type="EMBL" id="BJYM01000002">
    <property type="protein sequence ID" value="GEN85920.1"/>
    <property type="molecule type" value="Genomic_DNA"/>
</dbReference>
<proteinExistence type="predicted"/>
<evidence type="ECO:0000313" key="1">
    <source>
        <dbReference type="EMBL" id="GEN85920.1"/>
    </source>
</evidence>
<dbReference type="Proteomes" id="UP000321558">
    <property type="component" value="Unassembled WGS sequence"/>
</dbReference>
<evidence type="ECO:0000313" key="2">
    <source>
        <dbReference type="Proteomes" id="UP000321558"/>
    </source>
</evidence>
<protein>
    <submittedName>
        <fullName evidence="1">Uncharacterized protein</fullName>
    </submittedName>
</protein>
<sequence>MEGRGSIILINGDIKNCICHAKFSSRQDAQHEKGYRKHKGKSGLWYINMDLRK</sequence>
<organism evidence="1 2">
    <name type="scientific">Oceanobacillus sojae</name>
    <dbReference type="NCBI Taxonomy" id="582851"/>
    <lineage>
        <taxon>Bacteria</taxon>
        <taxon>Bacillati</taxon>
        <taxon>Bacillota</taxon>
        <taxon>Bacilli</taxon>
        <taxon>Bacillales</taxon>
        <taxon>Bacillaceae</taxon>
        <taxon>Oceanobacillus</taxon>
    </lineage>
</organism>
<comment type="caution">
    <text evidence="1">The sequence shown here is derived from an EMBL/GenBank/DDBJ whole genome shotgun (WGS) entry which is preliminary data.</text>
</comment>
<reference evidence="1 2" key="1">
    <citation type="submission" date="2019-07" db="EMBL/GenBank/DDBJ databases">
        <title>Whole genome shotgun sequence of Oceanobacillus sojae NBRC 105379.</title>
        <authorList>
            <person name="Hosoyama A."/>
            <person name="Uohara A."/>
            <person name="Ohji S."/>
            <person name="Ichikawa N."/>
        </authorList>
    </citation>
    <scope>NUCLEOTIDE SEQUENCE [LARGE SCALE GENOMIC DNA]</scope>
    <source>
        <strain evidence="1 2">NBRC 105379</strain>
    </source>
</reference>
<dbReference type="AlphaFoldDB" id="A0A511ZEQ0"/>
<name>A0A511ZEQ0_9BACI</name>
<accession>A0A511ZEQ0</accession>
<keyword evidence="2" id="KW-1185">Reference proteome</keyword>